<evidence type="ECO:0000259" key="1">
    <source>
        <dbReference type="PROSITE" id="PS50878"/>
    </source>
</evidence>
<gene>
    <name evidence="2" type="ORF">AWC38_SpisGene6667</name>
</gene>
<feature type="domain" description="Reverse transcriptase" evidence="1">
    <location>
        <begin position="233"/>
        <end position="416"/>
    </location>
</feature>
<name>A0A2B4SIC3_STYPI</name>
<dbReference type="Proteomes" id="UP000225706">
    <property type="component" value="Unassembled WGS sequence"/>
</dbReference>
<keyword evidence="3" id="KW-1185">Reference proteome</keyword>
<protein>
    <recommendedName>
        <fullName evidence="1">Reverse transcriptase domain-containing protein</fullName>
    </recommendedName>
</protein>
<organism evidence="2 3">
    <name type="scientific">Stylophora pistillata</name>
    <name type="common">Smooth cauliflower coral</name>
    <dbReference type="NCBI Taxonomy" id="50429"/>
    <lineage>
        <taxon>Eukaryota</taxon>
        <taxon>Metazoa</taxon>
        <taxon>Cnidaria</taxon>
        <taxon>Anthozoa</taxon>
        <taxon>Hexacorallia</taxon>
        <taxon>Scleractinia</taxon>
        <taxon>Astrocoeniina</taxon>
        <taxon>Pocilloporidae</taxon>
        <taxon>Stylophora</taxon>
    </lineage>
</organism>
<evidence type="ECO:0000313" key="3">
    <source>
        <dbReference type="Proteomes" id="UP000225706"/>
    </source>
</evidence>
<dbReference type="STRING" id="50429.A0A2B4SIC3"/>
<dbReference type="PANTHER" id="PTHR21301:SF10">
    <property type="entry name" value="REVERSE TRANSCRIPTASE DOMAIN-CONTAINING PROTEIN"/>
    <property type="match status" value="1"/>
</dbReference>
<comment type="caution">
    <text evidence="2">The sequence shown here is derived from an EMBL/GenBank/DDBJ whole genome shotgun (WGS) entry which is preliminary data.</text>
</comment>
<dbReference type="AlphaFoldDB" id="A0A2B4SIC3"/>
<dbReference type="EMBL" id="LSMT01000080">
    <property type="protein sequence ID" value="PFX28620.1"/>
    <property type="molecule type" value="Genomic_DNA"/>
</dbReference>
<dbReference type="OrthoDB" id="5989916at2759"/>
<proteinExistence type="predicted"/>
<accession>A0A2B4SIC3</accession>
<sequence length="416" mass="48198">MVHVVTRPASGECLDHIYAPWDAAFVFEETDDIIDTWYDIFNGILDKHAPAKTKRIKRISQPKWFTGDLNDEIKKRDCLLRKARNSRNPGDWMLFREAKNRVTKFIRNTKKAFFKSQVEENRNCPKKLWSLIRDLTRDSQGKDCHVRELDEDGEIVTEDIHIAELFNSTSQKSVVRIPYRPDFFSEVSINDETKFVHICLERPNTRGRPPKHYHPLLKKEKELASIVKRILPKSIADLLVQRGSRLAHLYCLPKTHKETLAMRPILSSTGSYNYKLAKWLDEKLKPLSTNDHSIGDTFSFADNLQEIEISDDDTLVSYDVSALFTNVPVDETIGVLARKAFKDDWFNKEYNLNITEADLKELLEVSTKNQLFHFQGVLYEQVHGVTMGSPLGPLMANVFMCNIEERLIHQNEMPTF</sequence>
<dbReference type="PROSITE" id="PS50878">
    <property type="entry name" value="RT_POL"/>
    <property type="match status" value="1"/>
</dbReference>
<evidence type="ECO:0000313" key="2">
    <source>
        <dbReference type="EMBL" id="PFX28620.1"/>
    </source>
</evidence>
<reference evidence="3" key="1">
    <citation type="journal article" date="2017" name="bioRxiv">
        <title>Comparative analysis of the genomes of Stylophora pistillata and Acropora digitifera provides evidence for extensive differences between species of corals.</title>
        <authorList>
            <person name="Voolstra C.R."/>
            <person name="Li Y."/>
            <person name="Liew Y.J."/>
            <person name="Baumgarten S."/>
            <person name="Zoccola D."/>
            <person name="Flot J.-F."/>
            <person name="Tambutte S."/>
            <person name="Allemand D."/>
            <person name="Aranda M."/>
        </authorList>
    </citation>
    <scope>NUCLEOTIDE SEQUENCE [LARGE SCALE GENOMIC DNA]</scope>
</reference>
<dbReference type="InterPro" id="IPR000477">
    <property type="entry name" value="RT_dom"/>
</dbReference>
<dbReference type="PANTHER" id="PTHR21301">
    <property type="entry name" value="REVERSE TRANSCRIPTASE"/>
    <property type="match status" value="1"/>
</dbReference>